<comment type="caution">
    <text evidence="2">The sequence shown here is derived from an EMBL/GenBank/DDBJ whole genome shotgun (WGS) entry which is preliminary data.</text>
</comment>
<keyword evidence="1" id="KW-0732">Signal</keyword>
<accession>A0A8E0RUG9</accession>
<sequence length="165" mass="18050">MLFLSFLQFELIHLLLILNLCAVNSTFNGESGLFTAEVWTAHSTECDANSNIDCSRASITNQWTRDQCFYSAALGLLNSKENMLSAIHDLSRQVTKRLRGSGTASAQVMSVSNSGAAKLVEFLNQLLELSKTSDSHSSVVRLIQALVVSITTHSSGQCWHLVQLS</sequence>
<feature type="chain" id="PRO_5034207634" evidence="1">
    <location>
        <begin position="26"/>
        <end position="165"/>
    </location>
</feature>
<protein>
    <submittedName>
        <fullName evidence="2">Uncharacterized protein</fullName>
    </submittedName>
</protein>
<proteinExistence type="predicted"/>
<keyword evidence="3" id="KW-1185">Reference proteome</keyword>
<evidence type="ECO:0000256" key="1">
    <source>
        <dbReference type="SAM" id="SignalP"/>
    </source>
</evidence>
<reference evidence="2" key="1">
    <citation type="submission" date="2019-05" db="EMBL/GenBank/DDBJ databases">
        <title>Annotation for the trematode Fasciolopsis buski.</title>
        <authorList>
            <person name="Choi Y.-J."/>
        </authorList>
    </citation>
    <scope>NUCLEOTIDE SEQUENCE</scope>
    <source>
        <strain evidence="2">HT</strain>
        <tissue evidence="2">Whole worm</tissue>
    </source>
</reference>
<evidence type="ECO:0000313" key="3">
    <source>
        <dbReference type="Proteomes" id="UP000728185"/>
    </source>
</evidence>
<evidence type="ECO:0000313" key="2">
    <source>
        <dbReference type="EMBL" id="KAA0188298.1"/>
    </source>
</evidence>
<dbReference type="AlphaFoldDB" id="A0A8E0RUG9"/>
<dbReference type="Proteomes" id="UP000728185">
    <property type="component" value="Unassembled WGS sequence"/>
</dbReference>
<dbReference type="EMBL" id="LUCM01008501">
    <property type="protein sequence ID" value="KAA0188298.1"/>
    <property type="molecule type" value="Genomic_DNA"/>
</dbReference>
<gene>
    <name evidence="2" type="ORF">FBUS_10787</name>
</gene>
<feature type="signal peptide" evidence="1">
    <location>
        <begin position="1"/>
        <end position="25"/>
    </location>
</feature>
<name>A0A8E0RUG9_9TREM</name>
<organism evidence="2 3">
    <name type="scientific">Fasciolopsis buskii</name>
    <dbReference type="NCBI Taxonomy" id="27845"/>
    <lineage>
        <taxon>Eukaryota</taxon>
        <taxon>Metazoa</taxon>
        <taxon>Spiralia</taxon>
        <taxon>Lophotrochozoa</taxon>
        <taxon>Platyhelminthes</taxon>
        <taxon>Trematoda</taxon>
        <taxon>Digenea</taxon>
        <taxon>Plagiorchiida</taxon>
        <taxon>Echinostomata</taxon>
        <taxon>Echinostomatoidea</taxon>
        <taxon>Fasciolidae</taxon>
        <taxon>Fasciolopsis</taxon>
    </lineage>
</organism>